<dbReference type="Pfam" id="PF06133">
    <property type="entry name" value="Com_YlbF"/>
    <property type="match status" value="1"/>
</dbReference>
<dbReference type="InterPro" id="IPR052767">
    <property type="entry name" value="Bact_com_dev_regulator"/>
</dbReference>
<dbReference type="OrthoDB" id="2157513at2"/>
<comment type="caution">
    <text evidence="1">The sequence shown here is derived from an EMBL/GenBank/DDBJ whole genome shotgun (WGS) entry which is preliminary data.</text>
</comment>
<evidence type="ECO:0000313" key="2">
    <source>
        <dbReference type="Proteomes" id="UP000287239"/>
    </source>
</evidence>
<dbReference type="PANTHER" id="PTHR38448">
    <property type="entry name" value="REGULATORY PROTEIN YLBF-RELATED"/>
    <property type="match status" value="1"/>
</dbReference>
<dbReference type="Proteomes" id="UP000287239">
    <property type="component" value="Unassembled WGS sequence"/>
</dbReference>
<dbReference type="SUPFAM" id="SSF158622">
    <property type="entry name" value="YheA/YmcA-like"/>
    <property type="match status" value="1"/>
</dbReference>
<organism evidence="1 2">
    <name type="scientific">Vagococcus salmoninarum</name>
    <dbReference type="NCBI Taxonomy" id="2739"/>
    <lineage>
        <taxon>Bacteria</taxon>
        <taxon>Bacillati</taxon>
        <taxon>Bacillota</taxon>
        <taxon>Bacilli</taxon>
        <taxon>Lactobacillales</taxon>
        <taxon>Enterococcaceae</taxon>
        <taxon>Vagococcus</taxon>
    </lineage>
</organism>
<protein>
    <submittedName>
        <fullName evidence="1">Uncharacterized protein</fullName>
    </submittedName>
</protein>
<gene>
    <name evidence="1" type="ORF">CBF35_04730</name>
</gene>
<dbReference type="EMBL" id="NGJU01000005">
    <property type="protein sequence ID" value="RST96880.1"/>
    <property type="molecule type" value="Genomic_DNA"/>
</dbReference>
<dbReference type="RefSeq" id="WP_126778839.1">
    <property type="nucleotide sequence ID" value="NZ_CAUQJP010000003.1"/>
</dbReference>
<dbReference type="InterPro" id="IPR023378">
    <property type="entry name" value="YheA/YmcA-like_dom_sf"/>
</dbReference>
<dbReference type="InterPro" id="IPR010368">
    <property type="entry name" value="Com_YlbF"/>
</dbReference>
<keyword evidence="2" id="KW-1185">Reference proteome</keyword>
<dbReference type="AlphaFoldDB" id="A0A429ZTD1"/>
<dbReference type="GeneID" id="98567666"/>
<proteinExistence type="predicted"/>
<name>A0A429ZTD1_9ENTE</name>
<dbReference type="Gene3D" id="1.20.1500.10">
    <property type="entry name" value="YheA/YmcA-like"/>
    <property type="match status" value="1"/>
</dbReference>
<dbReference type="PANTHER" id="PTHR38448:SF2">
    <property type="entry name" value="REGULATORY PROTEIN YLBF"/>
    <property type="match status" value="1"/>
</dbReference>
<sequence length="142" mass="16371">MIFTEEVFEIEDCVQELCDKIMASSVANDHLNYRYLIANTPATQQKEQAFIKAREAYERVEAYGKFAPDYTEKRRKLRQEKRQLDMDEHVSAFRISERELQEVLDRISYDIAQKVSVNIKIDAGNPFFEFATKGCGGSCSVG</sequence>
<reference evidence="1 2" key="1">
    <citation type="submission" date="2017-05" db="EMBL/GenBank/DDBJ databases">
        <title>Vagococcus spp. assemblies.</title>
        <authorList>
            <person name="Gulvik C.A."/>
        </authorList>
    </citation>
    <scope>NUCLEOTIDE SEQUENCE [LARGE SCALE GENOMIC DNA]</scope>
    <source>
        <strain evidence="1 2">NCFB 2777</strain>
    </source>
</reference>
<evidence type="ECO:0000313" key="1">
    <source>
        <dbReference type="EMBL" id="RST96880.1"/>
    </source>
</evidence>
<accession>A0A429ZTD1</accession>